<gene>
    <name evidence="2" type="ORF">ABEG18_05820</name>
</gene>
<reference evidence="2" key="1">
    <citation type="submission" date="2024-05" db="EMBL/GenBank/DDBJ databases">
        <authorList>
            <person name="Kim S."/>
            <person name="Heo J."/>
            <person name="Choi H."/>
            <person name="Choi Y."/>
            <person name="Kwon S.-W."/>
            <person name="Kim Y."/>
        </authorList>
    </citation>
    <scope>NUCLEOTIDE SEQUENCE</scope>
    <source>
        <strain evidence="2">KACC 23698</strain>
    </source>
</reference>
<proteinExistence type="predicted"/>
<accession>A0AAU7JJ27</accession>
<dbReference type="Gene3D" id="3.10.450.50">
    <property type="match status" value="1"/>
</dbReference>
<dbReference type="AlphaFoldDB" id="A0AAU7JJ27"/>
<evidence type="ECO:0000313" key="2">
    <source>
        <dbReference type="EMBL" id="XBO40298.1"/>
    </source>
</evidence>
<dbReference type="SUPFAM" id="SSF54427">
    <property type="entry name" value="NTF2-like"/>
    <property type="match status" value="1"/>
</dbReference>
<protein>
    <submittedName>
        <fullName evidence="2">Nuclear transport factor 2 family protein</fullName>
    </submittedName>
</protein>
<organism evidence="2">
    <name type="scientific">Alsobacter sp. KACC 23698</name>
    <dbReference type="NCBI Taxonomy" id="3149229"/>
    <lineage>
        <taxon>Bacteria</taxon>
        <taxon>Pseudomonadati</taxon>
        <taxon>Pseudomonadota</taxon>
        <taxon>Alphaproteobacteria</taxon>
        <taxon>Hyphomicrobiales</taxon>
        <taxon>Alsobacteraceae</taxon>
        <taxon>Alsobacter</taxon>
    </lineage>
</organism>
<feature type="domain" description="SnoaL-like" evidence="1">
    <location>
        <begin position="13"/>
        <end position="116"/>
    </location>
</feature>
<name>A0AAU7JJ27_9HYPH</name>
<dbReference type="Pfam" id="PF12680">
    <property type="entry name" value="SnoaL_2"/>
    <property type="match status" value="1"/>
</dbReference>
<dbReference type="InterPro" id="IPR037401">
    <property type="entry name" value="SnoaL-like"/>
</dbReference>
<sequence>MNKPGQVTTDFLDAFADAWNRHDTDAILAMMTEDCVFQASRGPDVEGTRYRGASAVRAGIDAVFAAFPDARWNEPRHVVAGDRGLSEWRFTGTGPDGRRADMLGCDVFTFEDGKISVKNSFRKQRT</sequence>
<evidence type="ECO:0000259" key="1">
    <source>
        <dbReference type="Pfam" id="PF12680"/>
    </source>
</evidence>
<dbReference type="RefSeq" id="WP_406857154.1">
    <property type="nucleotide sequence ID" value="NZ_CP157484.1"/>
</dbReference>
<dbReference type="EMBL" id="CP157484">
    <property type="protein sequence ID" value="XBO40298.1"/>
    <property type="molecule type" value="Genomic_DNA"/>
</dbReference>
<dbReference type="InterPro" id="IPR032710">
    <property type="entry name" value="NTF2-like_dom_sf"/>
</dbReference>